<evidence type="ECO:0000259" key="11">
    <source>
        <dbReference type="SMART" id="SM00841"/>
    </source>
</evidence>
<keyword evidence="14" id="KW-1185">Reference proteome</keyword>
<evidence type="ECO:0000256" key="2">
    <source>
        <dbReference type="ARBA" id="ARBA00004815"/>
    </source>
</evidence>
<evidence type="ECO:0000256" key="8">
    <source>
        <dbReference type="HAMAP-Rule" id="MF_00141"/>
    </source>
</evidence>
<organism evidence="13 14">
    <name type="scientific">Desulforamulus aquiferis</name>
    <dbReference type="NCBI Taxonomy" id="1397668"/>
    <lineage>
        <taxon>Bacteria</taxon>
        <taxon>Bacillati</taxon>
        <taxon>Bacillota</taxon>
        <taxon>Clostridia</taxon>
        <taxon>Eubacteriales</taxon>
        <taxon>Peptococcaceae</taxon>
        <taxon>Desulforamulus</taxon>
    </lineage>
</organism>
<evidence type="ECO:0000313" key="14">
    <source>
        <dbReference type="Proteomes" id="UP001172911"/>
    </source>
</evidence>
<dbReference type="FunFam" id="2.40.50.140:FF:000009">
    <property type="entry name" value="Elongation factor P"/>
    <property type="match status" value="1"/>
</dbReference>
<comment type="caution">
    <text evidence="13">The sequence shown here is derived from an EMBL/GenBank/DDBJ whole genome shotgun (WGS) entry which is preliminary data.</text>
</comment>
<dbReference type="SUPFAM" id="SSF50249">
    <property type="entry name" value="Nucleic acid-binding proteins"/>
    <property type="match status" value="2"/>
</dbReference>
<dbReference type="SUPFAM" id="SSF50104">
    <property type="entry name" value="Translation proteins SH3-like domain"/>
    <property type="match status" value="1"/>
</dbReference>
<sequence length="185" mass="20411">MISTSDFKTGLTVEIDNDVYQIIDFQHVKPGKGAAFVRTKMRNVRTGAVIERTFNPNEKLNPARVERAEVQYLYNDGESYNVMNVETYDQYAVSKSDLGDAIKWLKENMNLTLLSFKGTIIGVDMPNVVELEVVDTAPGIKGDTASGGGKPATLETGAVVTVPFFVNIGDRLQIDTRNGNYVKRA</sequence>
<proteinExistence type="inferred from homology"/>
<protein>
    <recommendedName>
        <fullName evidence="8 9">Elongation factor P</fullName>
        <shortName evidence="8">EF-P</shortName>
    </recommendedName>
</protein>
<name>A0AAW7ZI67_9FIRM</name>
<dbReference type="FunFam" id="2.40.50.140:FF:000004">
    <property type="entry name" value="Elongation factor P"/>
    <property type="match status" value="1"/>
</dbReference>
<dbReference type="CDD" id="cd04470">
    <property type="entry name" value="S1_EF-P_repeat_1"/>
    <property type="match status" value="1"/>
</dbReference>
<dbReference type="HAMAP" id="MF_00141">
    <property type="entry name" value="EF_P"/>
    <property type="match status" value="1"/>
</dbReference>
<accession>A0AAW7ZI67</accession>
<evidence type="ECO:0000256" key="10">
    <source>
        <dbReference type="RuleBase" id="RU004389"/>
    </source>
</evidence>
<evidence type="ECO:0000256" key="9">
    <source>
        <dbReference type="NCBIfam" id="TIGR00038"/>
    </source>
</evidence>
<dbReference type="GO" id="GO:0043043">
    <property type="term" value="P:peptide biosynthetic process"/>
    <property type="evidence" value="ECO:0007669"/>
    <property type="project" value="InterPro"/>
</dbReference>
<dbReference type="RefSeq" id="WP_304544740.1">
    <property type="nucleotide sequence ID" value="NZ_JARPTC010000023.1"/>
</dbReference>
<evidence type="ECO:0000313" key="13">
    <source>
        <dbReference type="EMBL" id="MDO7788631.1"/>
    </source>
</evidence>
<dbReference type="InterPro" id="IPR008991">
    <property type="entry name" value="Translation_prot_SH3-like_sf"/>
</dbReference>
<dbReference type="Pfam" id="PF08207">
    <property type="entry name" value="EFP_N"/>
    <property type="match status" value="1"/>
</dbReference>
<dbReference type="InterPro" id="IPR013852">
    <property type="entry name" value="Transl_elong_P/YeiP_CS"/>
</dbReference>
<dbReference type="CDD" id="cd05794">
    <property type="entry name" value="S1_EF-P_repeat_2"/>
    <property type="match status" value="1"/>
</dbReference>
<reference evidence="13" key="1">
    <citation type="journal article" date="2023" name="J. Hazard. Mater.">
        <title>Anaerobic biodegradation of pyrene and benzo[a]pyrene by a new sulfate-reducing Desulforamulus aquiferis strain DSA.</title>
        <authorList>
            <person name="Zhang Z."/>
            <person name="Sun J."/>
            <person name="Gong X."/>
            <person name="Wang C."/>
            <person name="Wang H."/>
        </authorList>
    </citation>
    <scope>NUCLEOTIDE SEQUENCE</scope>
    <source>
        <strain evidence="13">DSA</strain>
    </source>
</reference>
<dbReference type="PANTHER" id="PTHR30053:SF12">
    <property type="entry name" value="ELONGATION FACTOR P (EF-P) FAMILY PROTEIN"/>
    <property type="match status" value="1"/>
</dbReference>
<evidence type="ECO:0000256" key="6">
    <source>
        <dbReference type="ARBA" id="ARBA00022917"/>
    </source>
</evidence>
<dbReference type="InterPro" id="IPR012340">
    <property type="entry name" value="NA-bd_OB-fold"/>
</dbReference>
<dbReference type="InterPro" id="IPR014722">
    <property type="entry name" value="Rib_uL2_dom2"/>
</dbReference>
<dbReference type="InterPro" id="IPR020599">
    <property type="entry name" value="Transl_elong_fac_P/YeiP"/>
</dbReference>
<comment type="function">
    <text evidence="7 8">Involved in peptide bond synthesis. Stimulates efficient translation and peptide-bond synthesis on native or reconstituted 70S ribosomes in vitro. Probably functions indirectly by altering the affinity of the ribosome for aminoacyl-tRNA, thus increasing their reactivity as acceptors for peptidyl transferase.</text>
</comment>
<gene>
    <name evidence="8 13" type="primary">efp</name>
    <name evidence="13" type="ORF">P6N53_15490</name>
</gene>
<evidence type="ECO:0000256" key="7">
    <source>
        <dbReference type="ARBA" id="ARBA00025469"/>
    </source>
</evidence>
<dbReference type="FunFam" id="2.30.30.30:FF:000003">
    <property type="entry name" value="Elongation factor P"/>
    <property type="match status" value="1"/>
</dbReference>
<dbReference type="GO" id="GO:0005829">
    <property type="term" value="C:cytosol"/>
    <property type="evidence" value="ECO:0007669"/>
    <property type="project" value="UniProtKB-ARBA"/>
</dbReference>
<dbReference type="InterPro" id="IPR015365">
    <property type="entry name" value="Elong-fact-P_C"/>
</dbReference>
<feature type="domain" description="Translation elongation factor P/YeiP central" evidence="12">
    <location>
        <begin position="67"/>
        <end position="121"/>
    </location>
</feature>
<dbReference type="PIRSF" id="PIRSF005901">
    <property type="entry name" value="EF-P"/>
    <property type="match status" value="1"/>
</dbReference>
<dbReference type="Gene3D" id="2.40.50.140">
    <property type="entry name" value="Nucleic acid-binding proteins"/>
    <property type="match status" value="2"/>
</dbReference>
<evidence type="ECO:0000256" key="4">
    <source>
        <dbReference type="ARBA" id="ARBA00022490"/>
    </source>
</evidence>
<evidence type="ECO:0000256" key="3">
    <source>
        <dbReference type="ARBA" id="ARBA00009479"/>
    </source>
</evidence>
<dbReference type="EMBL" id="JARPTC010000023">
    <property type="protein sequence ID" value="MDO7788631.1"/>
    <property type="molecule type" value="Genomic_DNA"/>
</dbReference>
<dbReference type="Gene3D" id="2.30.30.30">
    <property type="match status" value="1"/>
</dbReference>
<dbReference type="PROSITE" id="PS01275">
    <property type="entry name" value="EFP"/>
    <property type="match status" value="1"/>
</dbReference>
<keyword evidence="4 8" id="KW-0963">Cytoplasm</keyword>
<evidence type="ECO:0000256" key="5">
    <source>
        <dbReference type="ARBA" id="ARBA00022768"/>
    </source>
</evidence>
<dbReference type="Pfam" id="PF01132">
    <property type="entry name" value="EFP"/>
    <property type="match status" value="1"/>
</dbReference>
<keyword evidence="6 8" id="KW-0648">Protein biosynthesis</keyword>
<dbReference type="NCBIfam" id="TIGR00038">
    <property type="entry name" value="efp"/>
    <property type="match status" value="1"/>
</dbReference>
<evidence type="ECO:0000256" key="1">
    <source>
        <dbReference type="ARBA" id="ARBA00004496"/>
    </source>
</evidence>
<dbReference type="InterPro" id="IPR001059">
    <property type="entry name" value="Transl_elong_P/YeiP_cen"/>
</dbReference>
<dbReference type="InterPro" id="IPR013185">
    <property type="entry name" value="Transl_elong_KOW-like"/>
</dbReference>
<dbReference type="InterPro" id="IPR011768">
    <property type="entry name" value="Transl_elongation_fac_P"/>
</dbReference>
<dbReference type="GO" id="GO:0003746">
    <property type="term" value="F:translation elongation factor activity"/>
    <property type="evidence" value="ECO:0007669"/>
    <property type="project" value="UniProtKB-UniRule"/>
</dbReference>
<dbReference type="SMART" id="SM01185">
    <property type="entry name" value="EFP"/>
    <property type="match status" value="1"/>
</dbReference>
<comment type="pathway">
    <text evidence="2 8">Protein biosynthesis; polypeptide chain elongation.</text>
</comment>
<keyword evidence="5 8" id="KW-0251">Elongation factor</keyword>
<dbReference type="PANTHER" id="PTHR30053">
    <property type="entry name" value="ELONGATION FACTOR P"/>
    <property type="match status" value="1"/>
</dbReference>
<dbReference type="AlphaFoldDB" id="A0AAW7ZI67"/>
<evidence type="ECO:0000259" key="12">
    <source>
        <dbReference type="SMART" id="SM01185"/>
    </source>
</evidence>
<dbReference type="Proteomes" id="UP001172911">
    <property type="component" value="Unassembled WGS sequence"/>
</dbReference>
<dbReference type="SMART" id="SM00841">
    <property type="entry name" value="Elong-fact-P_C"/>
    <property type="match status" value="1"/>
</dbReference>
<reference evidence="13" key="2">
    <citation type="submission" date="2023-03" db="EMBL/GenBank/DDBJ databases">
        <authorList>
            <person name="Zhang Z."/>
        </authorList>
    </citation>
    <scope>NUCLEOTIDE SEQUENCE</scope>
    <source>
        <strain evidence="13">DSA</strain>
    </source>
</reference>
<dbReference type="Pfam" id="PF09285">
    <property type="entry name" value="Elong-fact-P_C"/>
    <property type="match status" value="1"/>
</dbReference>
<comment type="subcellular location">
    <subcellularLocation>
        <location evidence="1 8">Cytoplasm</location>
    </subcellularLocation>
</comment>
<feature type="domain" description="Elongation factor P C-terminal" evidence="11">
    <location>
        <begin position="129"/>
        <end position="184"/>
    </location>
</feature>
<comment type="similarity">
    <text evidence="3 8 10">Belongs to the elongation factor P family.</text>
</comment>
<dbReference type="NCBIfam" id="NF001810">
    <property type="entry name" value="PRK00529.1"/>
    <property type="match status" value="1"/>
</dbReference>